<reference evidence="1" key="2">
    <citation type="submission" date="2020-10" db="EMBL/GenBank/DDBJ databases">
        <title>Mucilaginibacter sp. nov., isolated from soil.</title>
        <authorList>
            <person name="Jeon C.O."/>
        </authorList>
    </citation>
    <scope>NUCLEOTIDE SEQUENCE</scope>
    <source>
        <strain evidence="1">R11</strain>
    </source>
</reference>
<comment type="caution">
    <text evidence="1">The sequence shown here is derived from an EMBL/GenBank/DDBJ whole genome shotgun (WGS) entry which is preliminary data.</text>
</comment>
<dbReference type="AlphaFoldDB" id="A0A965ZMT8"/>
<organism evidence="1 2">
    <name type="scientific">Mucilaginibacter agri</name>
    <dbReference type="NCBI Taxonomy" id="2695265"/>
    <lineage>
        <taxon>Bacteria</taxon>
        <taxon>Pseudomonadati</taxon>
        <taxon>Bacteroidota</taxon>
        <taxon>Sphingobacteriia</taxon>
        <taxon>Sphingobacteriales</taxon>
        <taxon>Sphingobacteriaceae</taxon>
        <taxon>Mucilaginibacter</taxon>
    </lineage>
</organism>
<dbReference type="SUPFAM" id="SSF56281">
    <property type="entry name" value="Metallo-hydrolase/oxidoreductase"/>
    <property type="match status" value="1"/>
</dbReference>
<dbReference type="RefSeq" id="WP_166588413.1">
    <property type="nucleotide sequence ID" value="NZ_WWEO01000045.1"/>
</dbReference>
<keyword evidence="2" id="KW-1185">Reference proteome</keyword>
<name>A0A965ZMT8_9SPHI</name>
<sequence length="238" mass="27064">MSKYPESMPHGEISEVLPDVFFVAGTMRNEFFGSMWQFSRNMTIVRENGNLTILNSVRLNDEGLAALDSLGKVVNVVRLGDMHGMDDPFYVDRYNATFWALPGMKTQEGLKVNKELIEGGEMPFDGCTLFEFKTVKRPECILRLDRDGGILIACDSLQNWVEPDEFFEDETIAKMQGMDFFKTANLGPAWMHESQPLASDFLRLKDVAFEHALCGHGYPLINNAQTQFHKTFNDIFNI</sequence>
<evidence type="ECO:0000313" key="2">
    <source>
        <dbReference type="Proteomes" id="UP000638732"/>
    </source>
</evidence>
<dbReference type="Proteomes" id="UP000638732">
    <property type="component" value="Unassembled WGS sequence"/>
</dbReference>
<evidence type="ECO:0000313" key="1">
    <source>
        <dbReference type="EMBL" id="NCD72471.1"/>
    </source>
</evidence>
<protein>
    <submittedName>
        <fullName evidence="1">Uncharacterized protein</fullName>
    </submittedName>
</protein>
<proteinExistence type="predicted"/>
<gene>
    <name evidence="1" type="ORF">GSY63_24105</name>
</gene>
<dbReference type="Gene3D" id="3.60.15.10">
    <property type="entry name" value="Ribonuclease Z/Hydroxyacylglutathione hydrolase-like"/>
    <property type="match status" value="1"/>
</dbReference>
<dbReference type="InterPro" id="IPR036866">
    <property type="entry name" value="RibonucZ/Hydroxyglut_hydro"/>
</dbReference>
<accession>A0A965ZMT8</accession>
<dbReference type="EMBL" id="WWEO01000045">
    <property type="protein sequence ID" value="NCD72471.1"/>
    <property type="molecule type" value="Genomic_DNA"/>
</dbReference>
<reference evidence="1" key="1">
    <citation type="submission" date="2020-01" db="EMBL/GenBank/DDBJ databases">
        <authorList>
            <person name="Seo Y.L."/>
        </authorList>
    </citation>
    <scope>NUCLEOTIDE SEQUENCE</scope>
    <source>
        <strain evidence="1">R11</strain>
    </source>
</reference>